<feature type="transmembrane region" description="Helical" evidence="1">
    <location>
        <begin position="46"/>
        <end position="69"/>
    </location>
</feature>
<name>A0ABR5K2X6_9BACI</name>
<evidence type="ECO:0000259" key="2">
    <source>
        <dbReference type="Pfam" id="PF18902"/>
    </source>
</evidence>
<organism evidence="3 4">
    <name type="scientific">Lysinibacillus contaminans</name>
    <dbReference type="NCBI Taxonomy" id="1293441"/>
    <lineage>
        <taxon>Bacteria</taxon>
        <taxon>Bacillati</taxon>
        <taxon>Bacillota</taxon>
        <taxon>Bacilli</taxon>
        <taxon>Bacillales</taxon>
        <taxon>Bacillaceae</taxon>
        <taxon>Lysinibacillus</taxon>
    </lineage>
</organism>
<sequence>MKNKRFIIYCSVLVALLNLFDGIATHYGLLNNMIEELNPLMDYFMAVSPLLFLCIKIVLSILILCASYWVYQKSKVKFQQLFLYSLVGVSVMYIGIFCMHIFWLSFL</sequence>
<feature type="domain" description="DUF5658" evidence="2">
    <location>
        <begin position="12"/>
        <end position="105"/>
    </location>
</feature>
<dbReference type="RefSeq" id="WP_053583937.1">
    <property type="nucleotide sequence ID" value="NZ_LGRV01000003.1"/>
</dbReference>
<comment type="caution">
    <text evidence="3">The sequence shown here is derived from an EMBL/GenBank/DDBJ whole genome shotgun (WGS) entry which is preliminary data.</text>
</comment>
<dbReference type="Proteomes" id="UP000050668">
    <property type="component" value="Unassembled WGS sequence"/>
</dbReference>
<proteinExistence type="predicted"/>
<evidence type="ECO:0000313" key="4">
    <source>
        <dbReference type="Proteomes" id="UP000050668"/>
    </source>
</evidence>
<reference evidence="4" key="1">
    <citation type="submission" date="2015-07" db="EMBL/GenBank/DDBJ databases">
        <title>Fjat-14205 dsm 2895.</title>
        <authorList>
            <person name="Liu B."/>
            <person name="Wang J."/>
            <person name="Zhu Y."/>
            <person name="Liu G."/>
            <person name="Chen Q."/>
            <person name="Chen Z."/>
            <person name="Lan J."/>
            <person name="Che J."/>
            <person name="Ge C."/>
            <person name="Shi H."/>
            <person name="Pan Z."/>
            <person name="Liu X."/>
        </authorList>
    </citation>
    <scope>NUCLEOTIDE SEQUENCE [LARGE SCALE GENOMIC DNA]</scope>
    <source>
        <strain evidence="4">DSM 25560</strain>
    </source>
</reference>
<evidence type="ECO:0000313" key="3">
    <source>
        <dbReference type="EMBL" id="KOS69076.1"/>
    </source>
</evidence>
<gene>
    <name evidence="3" type="ORF">AEA09_11325</name>
</gene>
<keyword evidence="1" id="KW-1133">Transmembrane helix</keyword>
<keyword evidence="1" id="KW-0812">Transmembrane</keyword>
<keyword evidence="1" id="KW-0472">Membrane</keyword>
<keyword evidence="4" id="KW-1185">Reference proteome</keyword>
<dbReference type="InterPro" id="IPR043717">
    <property type="entry name" value="DUF5658"/>
</dbReference>
<accession>A0ABR5K2X6</accession>
<feature type="transmembrane region" description="Helical" evidence="1">
    <location>
        <begin position="81"/>
        <end position="103"/>
    </location>
</feature>
<dbReference type="EMBL" id="LGRV01000003">
    <property type="protein sequence ID" value="KOS69076.1"/>
    <property type="molecule type" value="Genomic_DNA"/>
</dbReference>
<evidence type="ECO:0000256" key="1">
    <source>
        <dbReference type="SAM" id="Phobius"/>
    </source>
</evidence>
<dbReference type="Pfam" id="PF18902">
    <property type="entry name" value="DUF5658"/>
    <property type="match status" value="1"/>
</dbReference>
<protein>
    <recommendedName>
        <fullName evidence="2">DUF5658 domain-containing protein</fullName>
    </recommendedName>
</protein>